<accession>A0A0A9ETU7</accession>
<name>A0A0A9ETU7_ARUDO</name>
<sequence length="63" mass="6556">MSIYANVQGTSSRVMAESGFVVRFTSGGGGLDGLFGLTSSTFSVGMSNLNPQPDTQALKHSKE</sequence>
<protein>
    <submittedName>
        <fullName evidence="1">Uncharacterized protein</fullName>
    </submittedName>
</protein>
<reference evidence="1" key="2">
    <citation type="journal article" date="2015" name="Data Brief">
        <title>Shoot transcriptome of the giant reed, Arundo donax.</title>
        <authorList>
            <person name="Barrero R.A."/>
            <person name="Guerrero F.D."/>
            <person name="Moolhuijzen P."/>
            <person name="Goolsby J.A."/>
            <person name="Tidwell J."/>
            <person name="Bellgard S.E."/>
            <person name="Bellgard M.I."/>
        </authorList>
    </citation>
    <scope>NUCLEOTIDE SEQUENCE</scope>
    <source>
        <tissue evidence="1">Shoot tissue taken approximately 20 cm above the soil surface</tissue>
    </source>
</reference>
<evidence type="ECO:0000313" key="1">
    <source>
        <dbReference type="EMBL" id="JAE03517.1"/>
    </source>
</evidence>
<reference evidence="1" key="1">
    <citation type="submission" date="2014-09" db="EMBL/GenBank/DDBJ databases">
        <authorList>
            <person name="Magalhaes I.L.F."/>
            <person name="Oliveira U."/>
            <person name="Santos F.R."/>
            <person name="Vidigal T.H.D.A."/>
            <person name="Brescovit A.D."/>
            <person name="Santos A.J."/>
        </authorList>
    </citation>
    <scope>NUCLEOTIDE SEQUENCE</scope>
    <source>
        <tissue evidence="1">Shoot tissue taken approximately 20 cm above the soil surface</tissue>
    </source>
</reference>
<proteinExistence type="predicted"/>
<dbReference type="AlphaFoldDB" id="A0A0A9ETU7"/>
<dbReference type="EMBL" id="GBRH01194379">
    <property type="protein sequence ID" value="JAE03517.1"/>
    <property type="molecule type" value="Transcribed_RNA"/>
</dbReference>
<organism evidence="1">
    <name type="scientific">Arundo donax</name>
    <name type="common">Giant reed</name>
    <name type="synonym">Donax arundinaceus</name>
    <dbReference type="NCBI Taxonomy" id="35708"/>
    <lineage>
        <taxon>Eukaryota</taxon>
        <taxon>Viridiplantae</taxon>
        <taxon>Streptophyta</taxon>
        <taxon>Embryophyta</taxon>
        <taxon>Tracheophyta</taxon>
        <taxon>Spermatophyta</taxon>
        <taxon>Magnoliopsida</taxon>
        <taxon>Liliopsida</taxon>
        <taxon>Poales</taxon>
        <taxon>Poaceae</taxon>
        <taxon>PACMAD clade</taxon>
        <taxon>Arundinoideae</taxon>
        <taxon>Arundineae</taxon>
        <taxon>Arundo</taxon>
    </lineage>
</organism>